<evidence type="ECO:0008006" key="6">
    <source>
        <dbReference type="Google" id="ProtNLM"/>
    </source>
</evidence>
<accession>A0A830H8C2</accession>
<reference evidence="4" key="1">
    <citation type="submission" date="2020-10" db="EMBL/GenBank/DDBJ databases">
        <title>Unveiling of a novel bifunctional photoreceptor, Dualchrome1, isolated from a cosmopolitan green alga.</title>
        <authorList>
            <person name="Suzuki S."/>
            <person name="Kawachi M."/>
        </authorList>
    </citation>
    <scope>NUCLEOTIDE SEQUENCE</scope>
    <source>
        <strain evidence="4">NIES 2893</strain>
    </source>
</reference>
<dbReference type="InterPro" id="IPR037175">
    <property type="entry name" value="KFase_sf"/>
</dbReference>
<evidence type="ECO:0000256" key="3">
    <source>
        <dbReference type="ARBA" id="ARBA00022530"/>
    </source>
</evidence>
<keyword evidence="5" id="KW-1185">Reference proteome</keyword>
<dbReference type="PANTHER" id="PTHR31118">
    <property type="entry name" value="CYCLASE-LIKE PROTEIN 2"/>
    <property type="match status" value="1"/>
</dbReference>
<name>A0A830H8C2_9CHLO</name>
<comment type="similarity">
    <text evidence="2">Belongs to the Cyclase 1 superfamily.</text>
</comment>
<evidence type="ECO:0000313" key="4">
    <source>
        <dbReference type="EMBL" id="GHP03245.1"/>
    </source>
</evidence>
<comment type="caution">
    <text evidence="4">The sequence shown here is derived from an EMBL/GenBank/DDBJ whole genome shotgun (WGS) entry which is preliminary data.</text>
</comment>
<evidence type="ECO:0000313" key="5">
    <source>
        <dbReference type="Proteomes" id="UP000660262"/>
    </source>
</evidence>
<comment type="subcellular location">
    <subcellularLocation>
        <location evidence="1">Secreted</location>
        <location evidence="1">Extracellular space</location>
        <location evidence="1">Extracellular matrix</location>
    </subcellularLocation>
</comment>
<dbReference type="GO" id="GO:0004061">
    <property type="term" value="F:arylformamidase activity"/>
    <property type="evidence" value="ECO:0007669"/>
    <property type="project" value="InterPro"/>
</dbReference>
<sequence>MPISVLATAGVHSSASSTSFMHFHSHTGTHVDAFKHFVPDNSQFCVSSSSSALSHRSCRDGDDLLALPLHILNGPVHIVNVPDDVKSISAKWLDRAFPSREMTPRRILFRTRHSRDRSMYNPVFQEDFIALDITGAKWVVERGVRLVGVDYLSALTLEDGVSGHQVLLGHGVVLVEGLDLLLEGEDLSDGGSASLICLPLAVTGGDGTPVRAALSFASPESDASCKV</sequence>
<dbReference type="EMBL" id="BNJQ01000005">
    <property type="protein sequence ID" value="GHP03245.1"/>
    <property type="molecule type" value="Genomic_DNA"/>
</dbReference>
<dbReference type="AlphaFoldDB" id="A0A830H8C2"/>
<dbReference type="SUPFAM" id="SSF102198">
    <property type="entry name" value="Putative cyclase"/>
    <property type="match status" value="1"/>
</dbReference>
<proteinExistence type="inferred from homology"/>
<keyword evidence="3" id="KW-0964">Secreted</keyword>
<dbReference type="Pfam" id="PF04199">
    <property type="entry name" value="Cyclase"/>
    <property type="match status" value="1"/>
</dbReference>
<dbReference type="InterPro" id="IPR007325">
    <property type="entry name" value="KFase/CYL"/>
</dbReference>
<protein>
    <recommendedName>
        <fullName evidence="6">Cyclase</fullName>
    </recommendedName>
</protein>
<dbReference type="Gene3D" id="3.50.30.50">
    <property type="entry name" value="Putative cyclase"/>
    <property type="match status" value="1"/>
</dbReference>
<dbReference type="PANTHER" id="PTHR31118:SF12">
    <property type="entry name" value="CYCLASE-LIKE PROTEIN 2"/>
    <property type="match status" value="1"/>
</dbReference>
<keyword evidence="3" id="KW-0272">Extracellular matrix</keyword>
<gene>
    <name evidence="4" type="ORF">PPROV_000200000</name>
</gene>
<organism evidence="4 5">
    <name type="scientific">Pycnococcus provasolii</name>
    <dbReference type="NCBI Taxonomy" id="41880"/>
    <lineage>
        <taxon>Eukaryota</taxon>
        <taxon>Viridiplantae</taxon>
        <taxon>Chlorophyta</taxon>
        <taxon>Pseudoscourfieldiophyceae</taxon>
        <taxon>Pseudoscourfieldiales</taxon>
        <taxon>Pycnococcaceae</taxon>
        <taxon>Pycnococcus</taxon>
    </lineage>
</organism>
<dbReference type="GO" id="GO:0019441">
    <property type="term" value="P:L-tryptophan catabolic process to kynurenine"/>
    <property type="evidence" value="ECO:0007669"/>
    <property type="project" value="InterPro"/>
</dbReference>
<evidence type="ECO:0000256" key="1">
    <source>
        <dbReference type="ARBA" id="ARBA00004498"/>
    </source>
</evidence>
<evidence type="ECO:0000256" key="2">
    <source>
        <dbReference type="ARBA" id="ARBA00007865"/>
    </source>
</evidence>
<dbReference type="OrthoDB" id="7108654at2759"/>
<dbReference type="Proteomes" id="UP000660262">
    <property type="component" value="Unassembled WGS sequence"/>
</dbReference>